<name>A0ABY4WFC1_9BACL</name>
<dbReference type="InterPro" id="IPR002723">
    <property type="entry name" value="BpsA_C"/>
</dbReference>
<keyword evidence="3" id="KW-1185">Reference proteome</keyword>
<gene>
    <name evidence="2" type="ORF">NDK47_22280</name>
</gene>
<proteinExistence type="predicted"/>
<dbReference type="Pfam" id="PF01861">
    <property type="entry name" value="BpsA_C"/>
    <property type="match status" value="1"/>
</dbReference>
<reference evidence="2" key="1">
    <citation type="submission" date="2022-06" db="EMBL/GenBank/DDBJ databases">
        <title>Genome sequencing of Brevibacillus sp. BB3-R1.</title>
        <authorList>
            <person name="Heo J."/>
            <person name="Lee D."/>
            <person name="Won M."/>
            <person name="Han B.-H."/>
            <person name="Hong S.-B."/>
            <person name="Kwon S.-W."/>
        </authorList>
    </citation>
    <scope>NUCLEOTIDE SEQUENCE</scope>
    <source>
        <strain evidence="2">BB3-R1</strain>
    </source>
</reference>
<evidence type="ECO:0000313" key="2">
    <source>
        <dbReference type="EMBL" id="USG64823.1"/>
    </source>
</evidence>
<dbReference type="InterPro" id="IPR029063">
    <property type="entry name" value="SAM-dependent_MTases_sf"/>
</dbReference>
<evidence type="ECO:0000313" key="3">
    <source>
        <dbReference type="Proteomes" id="UP001056500"/>
    </source>
</evidence>
<evidence type="ECO:0000259" key="1">
    <source>
        <dbReference type="Pfam" id="PF01861"/>
    </source>
</evidence>
<dbReference type="SUPFAM" id="SSF53335">
    <property type="entry name" value="S-adenosyl-L-methionine-dependent methyltransferases"/>
    <property type="match status" value="1"/>
</dbReference>
<dbReference type="PANTHER" id="PTHR23290">
    <property type="entry name" value="RRNA N6-ADENOSINE-METHYLTRANSFERASE METTL5"/>
    <property type="match status" value="1"/>
</dbReference>
<dbReference type="Gene3D" id="3.40.50.150">
    <property type="entry name" value="Vaccinia Virus protein VP39"/>
    <property type="match status" value="1"/>
</dbReference>
<dbReference type="EMBL" id="CP098755">
    <property type="protein sequence ID" value="USG64823.1"/>
    <property type="molecule type" value="Genomic_DNA"/>
</dbReference>
<dbReference type="InterPro" id="IPR051720">
    <property type="entry name" value="rRNA_MeTrfase/Polyamine_Synth"/>
</dbReference>
<dbReference type="PANTHER" id="PTHR23290:SF0">
    <property type="entry name" value="RRNA N6-ADENOSINE-METHYLTRANSFERASE METTL5"/>
    <property type="match status" value="1"/>
</dbReference>
<organism evidence="2 3">
    <name type="scientific">Brevibacillus ruminantium</name>
    <dbReference type="NCBI Taxonomy" id="2950604"/>
    <lineage>
        <taxon>Bacteria</taxon>
        <taxon>Bacillati</taxon>
        <taxon>Bacillota</taxon>
        <taxon>Bacilli</taxon>
        <taxon>Bacillales</taxon>
        <taxon>Paenibacillaceae</taxon>
        <taxon>Brevibacillus</taxon>
    </lineage>
</organism>
<accession>A0ABY4WFC1</accession>
<dbReference type="RefSeq" id="WP_251871932.1">
    <property type="nucleotide sequence ID" value="NZ_CP098755.1"/>
</dbReference>
<protein>
    <submittedName>
        <fullName evidence="2">Bis-aminopropyl spermidine synthase family protein</fullName>
    </submittedName>
</protein>
<sequence>MKNYIELTSKQVRLQEGPQAIEKLLLECYLHPGTSTKELARKLLLPVPVTAAIKKELIKLGALRQDRGVSCTADGTAFLEKKRGFDGLDIGLYRKLMNAEMDWREELADILAQLHPLLEGRPQVDVQIDQSKCTPETSLKRAILCLREHALVGGRILCVGDDDLVSVSLGLLLKRLFPQQWENKASITVVDIDERFLRYIAELATREGLPITCTRADLRQPLSPKQIGTFDCFFTDPPYTLPGMSLFVSRGISVLQKKKGLPIYLSFAHKSPEFMLDMQREFIRMGLVVTEVIPHFNEYEGAEMIGNRGQMIVLKTTEQTLPRIKGSFDEALYTGEVKRTLRTYRCRGCEGSIQVGFQQDFPTIERLKMNGCPLCQHDTFDLVKKRSV</sequence>
<feature type="domain" description="N(4)-bis(aminopropyl)spermidine synthase C-terminal" evidence="1">
    <location>
        <begin position="109"/>
        <end position="308"/>
    </location>
</feature>
<dbReference type="Proteomes" id="UP001056500">
    <property type="component" value="Chromosome"/>
</dbReference>